<dbReference type="PIRSF" id="PIRSF002162">
    <property type="entry name" value="Ribosomal_L6"/>
    <property type="match status" value="1"/>
</dbReference>
<keyword evidence="4 6" id="KW-0689">Ribosomal protein</keyword>
<feature type="domain" description="Large ribosomal subunit protein uL6 alpha-beta" evidence="9">
    <location>
        <begin position="11"/>
        <end position="82"/>
    </location>
</feature>
<protein>
    <recommendedName>
        <fullName evidence="6">Large ribosomal subunit protein uL6</fullName>
    </recommendedName>
</protein>
<reference evidence="10 11" key="1">
    <citation type="journal article" date="2015" name="Nature">
        <title>rRNA introns, odd ribosomes, and small enigmatic genomes across a large radiation of phyla.</title>
        <authorList>
            <person name="Brown C.T."/>
            <person name="Hug L.A."/>
            <person name="Thomas B.C."/>
            <person name="Sharon I."/>
            <person name="Castelle C.J."/>
            <person name="Singh A."/>
            <person name="Wilkins M.J."/>
            <person name="Williams K.H."/>
            <person name="Banfield J.F."/>
        </authorList>
    </citation>
    <scope>NUCLEOTIDE SEQUENCE [LARGE SCALE GENOMIC DNA]</scope>
</reference>
<evidence type="ECO:0000259" key="9">
    <source>
        <dbReference type="Pfam" id="PF00347"/>
    </source>
</evidence>
<dbReference type="Pfam" id="PF00347">
    <property type="entry name" value="Ribosomal_L6"/>
    <property type="match status" value="2"/>
</dbReference>
<dbReference type="GO" id="GO:0022625">
    <property type="term" value="C:cytosolic large ribosomal subunit"/>
    <property type="evidence" value="ECO:0007669"/>
    <property type="project" value="UniProtKB-UniRule"/>
</dbReference>
<dbReference type="InterPro" id="IPR000702">
    <property type="entry name" value="Ribosomal_uL6-like"/>
</dbReference>
<sequence>MSRIGKLPIEIPSGVTVDLEQNLVKVIGAKGSLELEVSDLLVIKKDEASITVVPKEETTSARQLWGLTRTLVSNMVIGVSEGYEKKLEIVGIGYKAQMQGNKLVVNAGYSHPVEFNPPEGISLKVEKNTITVSGFDKQLVGQAAANIREIRKPEPYKGKGIKYVGEHIRRKAGKAAKAR</sequence>
<evidence type="ECO:0000256" key="8">
    <source>
        <dbReference type="RuleBase" id="RU003870"/>
    </source>
</evidence>
<accession>A0A0G0P929</accession>
<dbReference type="SUPFAM" id="SSF56053">
    <property type="entry name" value="Ribosomal protein L6"/>
    <property type="match status" value="2"/>
</dbReference>
<dbReference type="PANTHER" id="PTHR11655">
    <property type="entry name" value="60S/50S RIBOSOMAL PROTEIN L6/L9"/>
    <property type="match status" value="1"/>
</dbReference>
<evidence type="ECO:0000256" key="1">
    <source>
        <dbReference type="ARBA" id="ARBA00009356"/>
    </source>
</evidence>
<dbReference type="FunFam" id="3.90.930.12:FF:000001">
    <property type="entry name" value="50S ribosomal protein L6"/>
    <property type="match status" value="1"/>
</dbReference>
<evidence type="ECO:0000313" key="10">
    <source>
        <dbReference type="EMBL" id="KKQ94614.1"/>
    </source>
</evidence>
<dbReference type="HAMAP" id="MF_01365_B">
    <property type="entry name" value="Ribosomal_uL6_B"/>
    <property type="match status" value="1"/>
</dbReference>
<dbReference type="Proteomes" id="UP000034207">
    <property type="component" value="Unassembled WGS sequence"/>
</dbReference>
<keyword evidence="2 6" id="KW-0699">rRNA-binding</keyword>
<dbReference type="AlphaFoldDB" id="A0A0G0P929"/>
<comment type="similarity">
    <text evidence="1 6 7">Belongs to the universal ribosomal protein uL6 family.</text>
</comment>
<gene>
    <name evidence="6" type="primary">rplF</name>
    <name evidence="10" type="ORF">UT18_C0009G0025</name>
</gene>
<evidence type="ECO:0000256" key="3">
    <source>
        <dbReference type="ARBA" id="ARBA00022884"/>
    </source>
</evidence>
<dbReference type="PATRIC" id="fig|1618345.3.peg.563"/>
<dbReference type="GO" id="GO:0003735">
    <property type="term" value="F:structural constituent of ribosome"/>
    <property type="evidence" value="ECO:0007669"/>
    <property type="project" value="UniProtKB-UniRule"/>
</dbReference>
<dbReference type="NCBIfam" id="TIGR03654">
    <property type="entry name" value="L6_bact"/>
    <property type="match status" value="1"/>
</dbReference>
<proteinExistence type="inferred from homology"/>
<dbReference type="InterPro" id="IPR036789">
    <property type="entry name" value="Ribosomal_uL6-like_a/b-dom_sf"/>
</dbReference>
<dbReference type="EMBL" id="LBVV01000009">
    <property type="protein sequence ID" value="KKQ94614.1"/>
    <property type="molecule type" value="Genomic_DNA"/>
</dbReference>
<evidence type="ECO:0000256" key="5">
    <source>
        <dbReference type="ARBA" id="ARBA00023274"/>
    </source>
</evidence>
<evidence type="ECO:0000256" key="6">
    <source>
        <dbReference type="HAMAP-Rule" id="MF_01365"/>
    </source>
</evidence>
<dbReference type="GO" id="GO:0019843">
    <property type="term" value="F:rRNA binding"/>
    <property type="evidence" value="ECO:0007669"/>
    <property type="project" value="UniProtKB-UniRule"/>
</dbReference>
<comment type="function">
    <text evidence="6 8">This protein binds to the 23S rRNA, and is important in its secondary structure. It is located near the subunit interface in the base of the L7/L12 stalk, and near the tRNA binding site of the peptidyltransferase center.</text>
</comment>
<dbReference type="GO" id="GO:0002181">
    <property type="term" value="P:cytoplasmic translation"/>
    <property type="evidence" value="ECO:0007669"/>
    <property type="project" value="TreeGrafter"/>
</dbReference>
<dbReference type="Gene3D" id="3.90.930.12">
    <property type="entry name" value="Ribosomal protein L6, alpha-beta domain"/>
    <property type="match status" value="2"/>
</dbReference>
<dbReference type="InterPro" id="IPR019906">
    <property type="entry name" value="Ribosomal_uL6_bac-type"/>
</dbReference>
<dbReference type="PANTHER" id="PTHR11655:SF14">
    <property type="entry name" value="LARGE RIBOSOMAL SUBUNIT PROTEIN UL6M"/>
    <property type="match status" value="1"/>
</dbReference>
<organism evidence="10 11">
    <name type="scientific">candidate division CPR2 bacterium GW2011_GWC2_39_10</name>
    <dbReference type="NCBI Taxonomy" id="1618345"/>
    <lineage>
        <taxon>Bacteria</taxon>
        <taxon>Bacteria division CPR2</taxon>
    </lineage>
</organism>
<evidence type="ECO:0000313" key="11">
    <source>
        <dbReference type="Proteomes" id="UP000034207"/>
    </source>
</evidence>
<dbReference type="FunFam" id="3.90.930.12:FF:000002">
    <property type="entry name" value="50S ribosomal protein L6"/>
    <property type="match status" value="1"/>
</dbReference>
<dbReference type="InterPro" id="IPR002358">
    <property type="entry name" value="Ribosomal_uL6_CS"/>
</dbReference>
<comment type="subunit">
    <text evidence="6">Part of the 50S ribosomal subunit.</text>
</comment>
<name>A0A0G0P929_UNCC2</name>
<evidence type="ECO:0000256" key="7">
    <source>
        <dbReference type="RuleBase" id="RU003869"/>
    </source>
</evidence>
<dbReference type="InterPro" id="IPR020040">
    <property type="entry name" value="Ribosomal_uL6_a/b-dom"/>
</dbReference>
<dbReference type="PROSITE" id="PS00525">
    <property type="entry name" value="RIBOSOMAL_L6_1"/>
    <property type="match status" value="1"/>
</dbReference>
<evidence type="ECO:0000256" key="4">
    <source>
        <dbReference type="ARBA" id="ARBA00022980"/>
    </source>
</evidence>
<feature type="domain" description="Large ribosomal subunit protein uL6 alpha-beta" evidence="9">
    <location>
        <begin position="90"/>
        <end position="163"/>
    </location>
</feature>
<comment type="caution">
    <text evidence="10">The sequence shown here is derived from an EMBL/GenBank/DDBJ whole genome shotgun (WGS) entry which is preliminary data.</text>
</comment>
<evidence type="ECO:0000256" key="2">
    <source>
        <dbReference type="ARBA" id="ARBA00022730"/>
    </source>
</evidence>
<dbReference type="PRINTS" id="PR00059">
    <property type="entry name" value="RIBOSOMALL6"/>
</dbReference>
<keyword evidence="5 6" id="KW-0687">Ribonucleoprotein</keyword>
<keyword evidence="3 6" id="KW-0694">RNA-binding</keyword>
<dbReference type="STRING" id="1618345.UT18_C0009G0025"/>